<dbReference type="SUPFAM" id="SSF49785">
    <property type="entry name" value="Galactose-binding domain-like"/>
    <property type="match status" value="1"/>
</dbReference>
<dbReference type="InterPro" id="IPR000383">
    <property type="entry name" value="Xaa-Pro-like_dom"/>
</dbReference>
<protein>
    <submittedName>
        <fullName evidence="3">X-pro dipeptidyl-peptidase (S15 family) protein</fullName>
    </submittedName>
</protein>
<evidence type="ECO:0000256" key="1">
    <source>
        <dbReference type="ARBA" id="ARBA00022801"/>
    </source>
</evidence>
<dbReference type="PANTHER" id="PTHR43056:SF10">
    <property type="entry name" value="COCE_NOND FAMILY, PUTATIVE (AFU_ORTHOLOGUE AFUA_7G00600)-RELATED"/>
    <property type="match status" value="1"/>
</dbReference>
<dbReference type="InterPro" id="IPR008979">
    <property type="entry name" value="Galactose-bd-like_sf"/>
</dbReference>
<dbReference type="Pfam" id="PF08530">
    <property type="entry name" value="PepX_C"/>
    <property type="match status" value="1"/>
</dbReference>
<gene>
    <name evidence="3" type="ORF">NKR23_g798</name>
</gene>
<dbReference type="GO" id="GO:0008239">
    <property type="term" value="F:dipeptidyl-peptidase activity"/>
    <property type="evidence" value="ECO:0007669"/>
    <property type="project" value="InterPro"/>
</dbReference>
<keyword evidence="1" id="KW-0378">Hydrolase</keyword>
<dbReference type="EMBL" id="JANBVO010000002">
    <property type="protein sequence ID" value="KAJ9156073.1"/>
    <property type="molecule type" value="Genomic_DNA"/>
</dbReference>
<dbReference type="InterPro" id="IPR005674">
    <property type="entry name" value="CocE/Ser_esterase"/>
</dbReference>
<dbReference type="SMART" id="SM00939">
    <property type="entry name" value="PepX_C"/>
    <property type="match status" value="1"/>
</dbReference>
<comment type="caution">
    <text evidence="3">The sequence shown here is derived from an EMBL/GenBank/DDBJ whole genome shotgun (WGS) entry which is preliminary data.</text>
</comment>
<name>A0AA38RSR0_9PEZI</name>
<reference evidence="3" key="1">
    <citation type="submission" date="2022-07" db="EMBL/GenBank/DDBJ databases">
        <title>Fungi with potential for degradation of polypropylene.</title>
        <authorList>
            <person name="Gostincar C."/>
        </authorList>
    </citation>
    <scope>NUCLEOTIDE SEQUENCE</scope>
    <source>
        <strain evidence="3">EXF-13308</strain>
    </source>
</reference>
<evidence type="ECO:0000259" key="2">
    <source>
        <dbReference type="SMART" id="SM00939"/>
    </source>
</evidence>
<sequence length="595" mass="67568">MPNIIRDLREVVIDKENGLIFEKNVSIPVKASGLPIRCNVYRPIDSDAGMLCPVLVTYGPYGKDIWYGDFHPKSYSEVPEAHKSKYAAWETPEPVFWTREGYAIVRADERGLGQSPGLLDTMSRSTSECFFDVVEWAASQPWSSGKVGLLGISYYAGSQWRVAARRPKGLAAIIPWEGMSDYYRDRCRHGGIFSNNFIHFWWNRQVITNQYGRPGRAASNWGEDTLEGSLSPEELQHNCQDQNRDNESHRYRDDDYYASREFNLEDIEVPLLSVANWGGISLHLRGNVLGYMYAGSKIKYLRFIVGRHDLPFYYPEEVKIQKSFLDAFLKGEDNAGWLTGKQPPVSICLREGDVGHNNPEGEKRFRRREEQEWPIARTQYTKYYLRCDGSLVDGLSESRTETLSYQALGSIDNPQLTQFVTPPFSSKTEITGHVVAHLNVSVTCEATKSDAKDMDLFVTLRHISPHGTEIFYTGSSGDNVPVCKGWLRVSLRKVNKAHRRHRPYLPYREYLSTDVEPVEDGKIYAVELELWPTNVVVEVGGKLIVEVSSGDTQGCGLFKHTNQQDRSQPVFDGRNSIHFGDGLENFVMLPIIPPL</sequence>
<organism evidence="3 4">
    <name type="scientific">Pleurostoma richardsiae</name>
    <dbReference type="NCBI Taxonomy" id="41990"/>
    <lineage>
        <taxon>Eukaryota</taxon>
        <taxon>Fungi</taxon>
        <taxon>Dikarya</taxon>
        <taxon>Ascomycota</taxon>
        <taxon>Pezizomycotina</taxon>
        <taxon>Sordariomycetes</taxon>
        <taxon>Sordariomycetidae</taxon>
        <taxon>Calosphaeriales</taxon>
        <taxon>Pleurostomataceae</taxon>
        <taxon>Pleurostoma</taxon>
    </lineage>
</organism>
<dbReference type="AlphaFoldDB" id="A0AA38RSR0"/>
<dbReference type="Gene3D" id="1.10.3020.20">
    <property type="match status" value="1"/>
</dbReference>
<dbReference type="SUPFAM" id="SSF53474">
    <property type="entry name" value="alpha/beta-Hydrolases"/>
    <property type="match status" value="1"/>
</dbReference>
<dbReference type="InterPro" id="IPR050585">
    <property type="entry name" value="Xaa-Pro_dipeptidyl-ppase/CocE"/>
</dbReference>
<dbReference type="Pfam" id="PF02129">
    <property type="entry name" value="Peptidase_S15"/>
    <property type="match status" value="1"/>
</dbReference>
<dbReference type="InterPro" id="IPR029058">
    <property type="entry name" value="AB_hydrolase_fold"/>
</dbReference>
<accession>A0AA38RSR0</accession>
<evidence type="ECO:0000313" key="3">
    <source>
        <dbReference type="EMBL" id="KAJ9156073.1"/>
    </source>
</evidence>
<feature type="domain" description="Xaa-Pro dipeptidyl-peptidase C-terminal" evidence="2">
    <location>
        <begin position="322"/>
        <end position="588"/>
    </location>
</feature>
<keyword evidence="4" id="KW-1185">Reference proteome</keyword>
<dbReference type="PANTHER" id="PTHR43056">
    <property type="entry name" value="PEPTIDASE S9 PROLYL OLIGOPEPTIDASE"/>
    <property type="match status" value="1"/>
</dbReference>
<dbReference type="InterPro" id="IPR013736">
    <property type="entry name" value="Xaa-Pro_dipept_C"/>
</dbReference>
<dbReference type="Gene3D" id="2.60.120.260">
    <property type="entry name" value="Galactose-binding domain-like"/>
    <property type="match status" value="1"/>
</dbReference>
<proteinExistence type="predicted"/>
<dbReference type="Gene3D" id="3.40.50.1820">
    <property type="entry name" value="alpha/beta hydrolase"/>
    <property type="match status" value="1"/>
</dbReference>
<evidence type="ECO:0000313" key="4">
    <source>
        <dbReference type="Proteomes" id="UP001174694"/>
    </source>
</evidence>
<dbReference type="Proteomes" id="UP001174694">
    <property type="component" value="Unassembled WGS sequence"/>
</dbReference>
<dbReference type="NCBIfam" id="TIGR00976">
    <property type="entry name" value="CocE_NonD"/>
    <property type="match status" value="1"/>
</dbReference>